<dbReference type="Gramene" id="ABO99196">
    <property type="protein sequence ID" value="ABO99196"/>
    <property type="gene ID" value="OSTLU_7826"/>
</dbReference>
<keyword evidence="3" id="KW-1185">Reference proteome</keyword>
<proteinExistence type="predicted"/>
<feature type="domain" description="PPIase cyclophilin-type" evidence="1">
    <location>
        <begin position="1"/>
        <end position="160"/>
    </location>
</feature>
<gene>
    <name evidence="2" type="ORF">OSTLU_7826</name>
</gene>
<dbReference type="InterPro" id="IPR002130">
    <property type="entry name" value="Cyclophilin-type_PPIase_dom"/>
</dbReference>
<dbReference type="CDD" id="cd00317">
    <property type="entry name" value="cyclophilin"/>
    <property type="match status" value="1"/>
</dbReference>
<dbReference type="Gene3D" id="2.40.100.10">
    <property type="entry name" value="Cyclophilin-like"/>
    <property type="match status" value="1"/>
</dbReference>
<evidence type="ECO:0000259" key="1">
    <source>
        <dbReference type="PROSITE" id="PS50072"/>
    </source>
</evidence>
<dbReference type="PANTHER" id="PTHR47511:SF1">
    <property type="entry name" value="PEPTIDYL-PROLYL CIS-TRANS ISOMERASE CYP23"/>
    <property type="match status" value="1"/>
</dbReference>
<evidence type="ECO:0000313" key="2">
    <source>
        <dbReference type="EMBL" id="ABO99196.1"/>
    </source>
</evidence>
<dbReference type="Proteomes" id="UP000001568">
    <property type="component" value="Chromosome 13"/>
</dbReference>
<dbReference type="PROSITE" id="PS50072">
    <property type="entry name" value="CSA_PPIASE_2"/>
    <property type="match status" value="1"/>
</dbReference>
<dbReference type="GO" id="GO:0003755">
    <property type="term" value="F:peptidyl-prolyl cis-trans isomerase activity"/>
    <property type="evidence" value="ECO:0007669"/>
    <property type="project" value="InterPro"/>
</dbReference>
<dbReference type="HOGENOM" id="CLU_012062_16_0_1"/>
<dbReference type="EMBL" id="CP000593">
    <property type="protein sequence ID" value="ABO99196.1"/>
    <property type="molecule type" value="Genomic_DNA"/>
</dbReference>
<feature type="non-terminal residue" evidence="2">
    <location>
        <position position="1"/>
    </location>
</feature>
<accession>A4S689</accession>
<sequence>LVMQTTLGDVTLALYDHDDAARATAAHVLEAFELGLYDTNHFFRVDAGFVAQIADCAGGRRAAMSERQRELATRTVRGEFDASVKHARGKLSMARWSDPDSATSSFSVMLGTAPHLDGEYAVFGEMVEGEETLRKIEAVETTKSGIFVMPKERIEILSTY</sequence>
<dbReference type="AlphaFoldDB" id="A4S689"/>
<name>A4S689_OSTLU</name>
<evidence type="ECO:0000313" key="3">
    <source>
        <dbReference type="Proteomes" id="UP000001568"/>
    </source>
</evidence>
<feature type="non-terminal residue" evidence="2">
    <location>
        <position position="160"/>
    </location>
</feature>
<dbReference type="SUPFAM" id="SSF50891">
    <property type="entry name" value="Cyclophilin-like"/>
    <property type="match status" value="1"/>
</dbReference>
<dbReference type="eggNOG" id="KOG0884">
    <property type="taxonomic scope" value="Eukaryota"/>
</dbReference>
<dbReference type="STRING" id="436017.A4S689"/>
<dbReference type="Pfam" id="PF00160">
    <property type="entry name" value="Pro_isomerase"/>
    <property type="match status" value="1"/>
</dbReference>
<dbReference type="InterPro" id="IPR029000">
    <property type="entry name" value="Cyclophilin-like_dom_sf"/>
</dbReference>
<dbReference type="KEGG" id="olu:OSTLU_7826"/>
<protein>
    <recommendedName>
        <fullName evidence="1">PPIase cyclophilin-type domain-containing protein</fullName>
    </recommendedName>
</protein>
<organism evidence="2 3">
    <name type="scientific">Ostreococcus lucimarinus (strain CCE9901)</name>
    <dbReference type="NCBI Taxonomy" id="436017"/>
    <lineage>
        <taxon>Eukaryota</taxon>
        <taxon>Viridiplantae</taxon>
        <taxon>Chlorophyta</taxon>
        <taxon>Mamiellophyceae</taxon>
        <taxon>Mamiellales</taxon>
        <taxon>Bathycoccaceae</taxon>
        <taxon>Ostreococcus</taxon>
    </lineage>
</organism>
<dbReference type="PANTHER" id="PTHR47511">
    <property type="entry name" value="PEPTIDYL-PROLYL CIS-TRANS ISOMERASE CYP23"/>
    <property type="match status" value="1"/>
</dbReference>
<dbReference type="RefSeq" id="XP_001420903.1">
    <property type="nucleotide sequence ID" value="XM_001420866.1"/>
</dbReference>
<dbReference type="OMA" id="ITIHSTY"/>
<dbReference type="GeneID" id="5005080"/>
<dbReference type="OrthoDB" id="408413at2759"/>
<dbReference type="InterPro" id="IPR044233">
    <property type="entry name" value="CYP23-like"/>
</dbReference>
<reference evidence="2 3" key="1">
    <citation type="journal article" date="2007" name="Proc. Natl. Acad. Sci. U.S.A.">
        <title>The tiny eukaryote Ostreococcus provides genomic insights into the paradox of plankton speciation.</title>
        <authorList>
            <person name="Palenik B."/>
            <person name="Grimwood J."/>
            <person name="Aerts A."/>
            <person name="Rouze P."/>
            <person name="Salamov A."/>
            <person name="Putnam N."/>
            <person name="Dupont C."/>
            <person name="Jorgensen R."/>
            <person name="Derelle E."/>
            <person name="Rombauts S."/>
            <person name="Zhou K."/>
            <person name="Otillar R."/>
            <person name="Merchant S.S."/>
            <person name="Podell S."/>
            <person name="Gaasterland T."/>
            <person name="Napoli C."/>
            <person name="Gendler K."/>
            <person name="Manuell A."/>
            <person name="Tai V."/>
            <person name="Vallon O."/>
            <person name="Piganeau G."/>
            <person name="Jancek S."/>
            <person name="Heijde M."/>
            <person name="Jabbari K."/>
            <person name="Bowler C."/>
            <person name="Lohr M."/>
            <person name="Robbens S."/>
            <person name="Werner G."/>
            <person name="Dubchak I."/>
            <person name="Pazour G.J."/>
            <person name="Ren Q."/>
            <person name="Paulsen I."/>
            <person name="Delwiche C."/>
            <person name="Schmutz J."/>
            <person name="Rokhsar D."/>
            <person name="Van de Peer Y."/>
            <person name="Moreau H."/>
            <person name="Grigoriev I.V."/>
        </authorList>
    </citation>
    <scope>NUCLEOTIDE SEQUENCE [LARGE SCALE GENOMIC DNA]</scope>
    <source>
        <strain evidence="2 3">CCE9901</strain>
    </source>
</reference>